<evidence type="ECO:0000256" key="2">
    <source>
        <dbReference type="SAM" id="SignalP"/>
    </source>
</evidence>
<dbReference type="PANTHER" id="PTHR42928">
    <property type="entry name" value="TRICARBOXYLATE-BINDING PROTEIN"/>
    <property type="match status" value="1"/>
</dbReference>
<proteinExistence type="inferred from homology"/>
<evidence type="ECO:0000313" key="4">
    <source>
        <dbReference type="Proteomes" id="UP001597463"/>
    </source>
</evidence>
<sequence>MKKTLFCLALAGLVSLANAQTPAQADYPSKPLKLVAPYAPGGSADLLARTLATHLSAEIKQPVVVENKPGANTMIAASAVARAPADGYTLLLASNASMVLNPLLYKKLSYEPAKDLTLTNILAEAPLVLVTNSQTGIRNVAELKAYAQAHAGRLNYSSIGLGNPLQLTTELIKSRLGVEATHIPFNGSAPALTALMSNDTQLMVDVVGTSLPQIKAGKLVPIATTAPVRSSFLPDTPTIAESGFPGFKAATWFGVAVPSGTPAVASARLKAAVDAVVQKPEFIAALNAQYLAGRKPQTQQELDAFLKEDSAMWRKVIADNRIALEQ</sequence>
<evidence type="ECO:0000313" key="3">
    <source>
        <dbReference type="EMBL" id="MFD2754222.1"/>
    </source>
</evidence>
<dbReference type="Gene3D" id="3.40.190.150">
    <property type="entry name" value="Bordetella uptake gene, domain 1"/>
    <property type="match status" value="1"/>
</dbReference>
<organism evidence="3 4">
    <name type="scientific">Comamonas terrae</name>
    <dbReference type="NCBI Taxonomy" id="673548"/>
    <lineage>
        <taxon>Bacteria</taxon>
        <taxon>Pseudomonadati</taxon>
        <taxon>Pseudomonadota</taxon>
        <taxon>Betaproteobacteria</taxon>
        <taxon>Burkholderiales</taxon>
        <taxon>Comamonadaceae</taxon>
        <taxon>Comamonas</taxon>
    </lineage>
</organism>
<keyword evidence="2" id="KW-0732">Signal</keyword>
<feature type="signal peptide" evidence="2">
    <location>
        <begin position="1"/>
        <end position="19"/>
    </location>
</feature>
<dbReference type="Proteomes" id="UP001597463">
    <property type="component" value="Unassembled WGS sequence"/>
</dbReference>
<comment type="similarity">
    <text evidence="1">Belongs to the UPF0065 (bug) family.</text>
</comment>
<feature type="chain" id="PRO_5047030940" evidence="2">
    <location>
        <begin position="20"/>
        <end position="326"/>
    </location>
</feature>
<evidence type="ECO:0000256" key="1">
    <source>
        <dbReference type="ARBA" id="ARBA00006987"/>
    </source>
</evidence>
<gene>
    <name evidence="3" type="ORF">ACFSW6_08990</name>
</gene>
<reference evidence="4" key="1">
    <citation type="journal article" date="2019" name="Int. J. Syst. Evol. Microbiol.">
        <title>The Global Catalogue of Microorganisms (GCM) 10K type strain sequencing project: providing services to taxonomists for standard genome sequencing and annotation.</title>
        <authorList>
            <consortium name="The Broad Institute Genomics Platform"/>
            <consortium name="The Broad Institute Genome Sequencing Center for Infectious Disease"/>
            <person name="Wu L."/>
            <person name="Ma J."/>
        </authorList>
    </citation>
    <scope>NUCLEOTIDE SEQUENCE [LARGE SCALE GENOMIC DNA]</scope>
    <source>
        <strain evidence="4">TISTR 1906</strain>
    </source>
</reference>
<dbReference type="Pfam" id="PF03401">
    <property type="entry name" value="TctC"/>
    <property type="match status" value="1"/>
</dbReference>
<dbReference type="RefSeq" id="WP_066481476.1">
    <property type="nucleotide sequence ID" value="NZ_BCNT01000016.1"/>
</dbReference>
<dbReference type="SUPFAM" id="SSF53850">
    <property type="entry name" value="Periplasmic binding protein-like II"/>
    <property type="match status" value="1"/>
</dbReference>
<dbReference type="InterPro" id="IPR042100">
    <property type="entry name" value="Bug_dom1"/>
</dbReference>
<dbReference type="EMBL" id="JBHUMV010000003">
    <property type="protein sequence ID" value="MFD2754222.1"/>
    <property type="molecule type" value="Genomic_DNA"/>
</dbReference>
<dbReference type="PIRSF" id="PIRSF017082">
    <property type="entry name" value="YflP"/>
    <property type="match status" value="1"/>
</dbReference>
<dbReference type="InterPro" id="IPR005064">
    <property type="entry name" value="BUG"/>
</dbReference>
<keyword evidence="4" id="KW-1185">Reference proteome</keyword>
<dbReference type="PANTHER" id="PTHR42928:SF5">
    <property type="entry name" value="BLR1237 PROTEIN"/>
    <property type="match status" value="1"/>
</dbReference>
<accession>A0ABW5UP86</accession>
<name>A0ABW5UP86_9BURK</name>
<dbReference type="Gene3D" id="3.40.190.10">
    <property type="entry name" value="Periplasmic binding protein-like II"/>
    <property type="match status" value="1"/>
</dbReference>
<comment type="caution">
    <text evidence="3">The sequence shown here is derived from an EMBL/GenBank/DDBJ whole genome shotgun (WGS) entry which is preliminary data.</text>
</comment>
<protein>
    <submittedName>
        <fullName evidence="3">Bug family tripartite tricarboxylate transporter substrate binding protein</fullName>
    </submittedName>
</protein>